<dbReference type="InterPro" id="IPR013749">
    <property type="entry name" value="PM/HMP-P_kinase-1"/>
</dbReference>
<dbReference type="RefSeq" id="WP_035144768.1">
    <property type="nucleotide sequence ID" value="NZ_JAAZWO010000014.1"/>
</dbReference>
<sequence length="282" mass="30789">MKKVLTIAGSDSSGGAGIQADLKTMSAHGVFGMSVITAITAQNTQGVFAVQDIDKDIIAAQIDAIFTDIEVDAVKIGMVSKIDTIDIICKKIKQYNPKNLVLDPVMISKSGFDLLKPESKMALVTKLLPLSTVVTPNLPEAEEIVKTYNEILPEEERLYIKKIENSEDMEKVAKFICKIGAKYVLMKGGHLKNEAIDILFDGNKMYYFKSERINTKNTHGTGCTLSSSIASNLALGYSIEEAIKLSKKYITVAIENSLDIGKGVGPTNHFYTLYKNAGIIVE</sequence>
<dbReference type="Pfam" id="PF08543">
    <property type="entry name" value="Phos_pyr_kin"/>
    <property type="match status" value="1"/>
</dbReference>
<comment type="pathway">
    <text evidence="3">Cofactor biosynthesis; thiamine diphosphate biosynthesis; 4-amino-2-methyl-5-diphosphomethylpyrimidine from 5-amino-1-(5-phospho-D-ribosyl)imidazole: step 3/3.</text>
</comment>
<dbReference type="InterPro" id="IPR004399">
    <property type="entry name" value="HMP/HMP-P_kinase_dom"/>
</dbReference>
<dbReference type="InterPro" id="IPR029056">
    <property type="entry name" value="Ribokinase-like"/>
</dbReference>
<evidence type="ECO:0000256" key="12">
    <source>
        <dbReference type="ARBA" id="ARBA00022977"/>
    </source>
</evidence>
<dbReference type="Gene3D" id="3.40.1190.20">
    <property type="match status" value="1"/>
</dbReference>
<evidence type="ECO:0000256" key="14">
    <source>
        <dbReference type="ARBA" id="ARBA00042102"/>
    </source>
</evidence>
<comment type="catalytic activity">
    <reaction evidence="1">
        <text>4-amino-5-hydroxymethyl-2-methylpyrimidine + ATP = 4-amino-2-methyl-5-(phosphooxymethyl)pyrimidine + ADP + H(+)</text>
        <dbReference type="Rhea" id="RHEA:23096"/>
        <dbReference type="ChEBI" id="CHEBI:15378"/>
        <dbReference type="ChEBI" id="CHEBI:16892"/>
        <dbReference type="ChEBI" id="CHEBI:30616"/>
        <dbReference type="ChEBI" id="CHEBI:58354"/>
        <dbReference type="ChEBI" id="CHEBI:456216"/>
        <dbReference type="EC" id="2.7.1.49"/>
    </reaction>
</comment>
<comment type="caution">
    <text evidence="17">The sequence shown here is derived from an EMBL/GenBank/DDBJ whole genome shotgun (WGS) entry which is preliminary data.</text>
</comment>
<evidence type="ECO:0000256" key="15">
    <source>
        <dbReference type="ARBA" id="ARBA00043176"/>
    </source>
</evidence>
<feature type="domain" description="Pyridoxamine kinase/Phosphomethylpyrimidine kinase" evidence="16">
    <location>
        <begin position="11"/>
        <end position="268"/>
    </location>
</feature>
<evidence type="ECO:0000256" key="2">
    <source>
        <dbReference type="ARBA" id="ARBA00000565"/>
    </source>
</evidence>
<dbReference type="EC" id="2.7.1.49" evidence="5"/>
<keyword evidence="18" id="KW-1185">Reference proteome</keyword>
<evidence type="ECO:0000313" key="17">
    <source>
        <dbReference type="EMBL" id="MBC2398461.1"/>
    </source>
</evidence>
<evidence type="ECO:0000256" key="8">
    <source>
        <dbReference type="ARBA" id="ARBA00022679"/>
    </source>
</evidence>
<dbReference type="EC" id="2.7.4.7" evidence="6"/>
<name>A0A923EBY9_CLOTT</name>
<dbReference type="GO" id="GO:0005829">
    <property type="term" value="C:cytosol"/>
    <property type="evidence" value="ECO:0007669"/>
    <property type="project" value="TreeGrafter"/>
</dbReference>
<dbReference type="EMBL" id="JAAZWO010000014">
    <property type="protein sequence ID" value="MBC2398461.1"/>
    <property type="molecule type" value="Genomic_DNA"/>
</dbReference>
<reference evidence="17 18" key="1">
    <citation type="submission" date="2020-04" db="EMBL/GenBank/DDBJ databases">
        <title>Genomic insights into acetone-butanol-ethanol (ABE) fermentation by sequencing solventogenic clostridia strains.</title>
        <authorList>
            <person name="Brown S."/>
        </authorList>
    </citation>
    <scope>NUCLEOTIDE SEQUENCE [LARGE SCALE GENOMIC DNA]</scope>
    <source>
        <strain evidence="17 18">DJ011</strain>
    </source>
</reference>
<evidence type="ECO:0000256" key="6">
    <source>
        <dbReference type="ARBA" id="ARBA00012963"/>
    </source>
</evidence>
<evidence type="ECO:0000256" key="5">
    <source>
        <dbReference type="ARBA" id="ARBA00012135"/>
    </source>
</evidence>
<evidence type="ECO:0000256" key="11">
    <source>
        <dbReference type="ARBA" id="ARBA00022840"/>
    </source>
</evidence>
<dbReference type="GO" id="GO:0009228">
    <property type="term" value="P:thiamine biosynthetic process"/>
    <property type="evidence" value="ECO:0007669"/>
    <property type="project" value="UniProtKB-KW"/>
</dbReference>
<keyword evidence="8 17" id="KW-0808">Transferase</keyword>
<dbReference type="CDD" id="cd01169">
    <property type="entry name" value="HMPP_kinase"/>
    <property type="match status" value="1"/>
</dbReference>
<comment type="catalytic activity">
    <reaction evidence="2">
        <text>4-amino-2-methyl-5-(phosphooxymethyl)pyrimidine + ATP = 4-amino-2-methyl-5-(diphosphooxymethyl)pyrimidine + ADP</text>
        <dbReference type="Rhea" id="RHEA:19893"/>
        <dbReference type="ChEBI" id="CHEBI:30616"/>
        <dbReference type="ChEBI" id="CHEBI:57841"/>
        <dbReference type="ChEBI" id="CHEBI:58354"/>
        <dbReference type="ChEBI" id="CHEBI:456216"/>
        <dbReference type="EC" id="2.7.4.7"/>
    </reaction>
</comment>
<organism evidence="17 18">
    <name type="scientific">Clostridium tetanomorphum</name>
    <dbReference type="NCBI Taxonomy" id="1553"/>
    <lineage>
        <taxon>Bacteria</taxon>
        <taxon>Bacillati</taxon>
        <taxon>Bacillota</taxon>
        <taxon>Clostridia</taxon>
        <taxon>Eubacteriales</taxon>
        <taxon>Clostridiaceae</taxon>
        <taxon>Clostridium</taxon>
    </lineage>
</organism>
<comment type="pathway">
    <text evidence="13">Cofactor biosynthesis; thiamine diphosphate biosynthesis; 4-amino-2-methyl-5-diphosphomethylpyrimidine from 5-amino-1-(5-phospho-D-ribosyl)imidazole: step 2/3.</text>
</comment>
<dbReference type="GO" id="GO:0008902">
    <property type="term" value="F:hydroxymethylpyrimidine kinase activity"/>
    <property type="evidence" value="ECO:0007669"/>
    <property type="project" value="UniProtKB-EC"/>
</dbReference>
<gene>
    <name evidence="17" type="primary">thiD</name>
    <name evidence="17" type="ORF">HGG79_11860</name>
</gene>
<dbReference type="AlphaFoldDB" id="A0A923EBY9"/>
<protein>
    <recommendedName>
        <fullName evidence="7">Hydroxymethylpyrimidine/phosphomethylpyrimidine kinase</fullName>
        <ecNumber evidence="5">2.7.1.49</ecNumber>
        <ecNumber evidence="6">2.7.4.7</ecNumber>
    </recommendedName>
    <alternativeName>
        <fullName evidence="14">Hydroxymethylpyrimidine kinase</fullName>
    </alternativeName>
    <alternativeName>
        <fullName evidence="15">Hydroxymethylpyrimidine phosphate kinase</fullName>
    </alternativeName>
</protein>
<evidence type="ECO:0000256" key="1">
    <source>
        <dbReference type="ARBA" id="ARBA00000151"/>
    </source>
</evidence>
<dbReference type="PANTHER" id="PTHR20858:SF17">
    <property type="entry name" value="HYDROXYMETHYLPYRIMIDINE_PHOSPHOMETHYLPYRIMIDINE KINASE THI20-RELATED"/>
    <property type="match status" value="1"/>
</dbReference>
<proteinExistence type="inferred from homology"/>
<dbReference type="GO" id="GO:0008972">
    <property type="term" value="F:phosphomethylpyrimidine kinase activity"/>
    <property type="evidence" value="ECO:0007669"/>
    <property type="project" value="UniProtKB-EC"/>
</dbReference>
<dbReference type="FunFam" id="3.40.1190.20:FF:000003">
    <property type="entry name" value="Phosphomethylpyrimidine kinase ThiD"/>
    <property type="match status" value="1"/>
</dbReference>
<evidence type="ECO:0000256" key="3">
    <source>
        <dbReference type="ARBA" id="ARBA00004769"/>
    </source>
</evidence>
<dbReference type="SUPFAM" id="SSF53613">
    <property type="entry name" value="Ribokinase-like"/>
    <property type="match status" value="1"/>
</dbReference>
<dbReference type="GO" id="GO:0005524">
    <property type="term" value="F:ATP binding"/>
    <property type="evidence" value="ECO:0007669"/>
    <property type="project" value="UniProtKB-KW"/>
</dbReference>
<keyword evidence="11" id="KW-0067">ATP-binding</keyword>
<dbReference type="Proteomes" id="UP000563151">
    <property type="component" value="Unassembled WGS sequence"/>
</dbReference>
<accession>A0A923EBY9</accession>
<keyword evidence="12" id="KW-0784">Thiamine biosynthesis</keyword>
<evidence type="ECO:0000256" key="9">
    <source>
        <dbReference type="ARBA" id="ARBA00022741"/>
    </source>
</evidence>
<evidence type="ECO:0000259" key="16">
    <source>
        <dbReference type="Pfam" id="PF08543"/>
    </source>
</evidence>
<dbReference type="NCBIfam" id="TIGR00097">
    <property type="entry name" value="HMP-P_kinase"/>
    <property type="match status" value="1"/>
</dbReference>
<keyword evidence="10 17" id="KW-0418">Kinase</keyword>
<evidence type="ECO:0000256" key="13">
    <source>
        <dbReference type="ARBA" id="ARBA00037917"/>
    </source>
</evidence>
<evidence type="ECO:0000256" key="4">
    <source>
        <dbReference type="ARBA" id="ARBA00009879"/>
    </source>
</evidence>
<evidence type="ECO:0000256" key="7">
    <source>
        <dbReference type="ARBA" id="ARBA00019161"/>
    </source>
</evidence>
<keyword evidence="9" id="KW-0547">Nucleotide-binding</keyword>
<evidence type="ECO:0000313" key="18">
    <source>
        <dbReference type="Proteomes" id="UP000563151"/>
    </source>
</evidence>
<evidence type="ECO:0000256" key="10">
    <source>
        <dbReference type="ARBA" id="ARBA00022777"/>
    </source>
</evidence>
<comment type="similarity">
    <text evidence="4">Belongs to the ThiD family.</text>
</comment>
<dbReference type="PANTHER" id="PTHR20858">
    <property type="entry name" value="PHOSPHOMETHYLPYRIMIDINE KINASE"/>
    <property type="match status" value="1"/>
</dbReference>